<reference evidence="1 2" key="1">
    <citation type="submission" date="2019-05" db="EMBL/GenBank/DDBJ databases">
        <title>Emergence of the Ug99 lineage of the wheat stem rust pathogen through somatic hybridization.</title>
        <authorList>
            <person name="Li F."/>
            <person name="Upadhyaya N.M."/>
            <person name="Sperschneider J."/>
            <person name="Matny O."/>
            <person name="Nguyen-Phuc H."/>
            <person name="Mago R."/>
            <person name="Raley C."/>
            <person name="Miller M.E."/>
            <person name="Silverstein K.A.T."/>
            <person name="Henningsen E."/>
            <person name="Hirsch C.D."/>
            <person name="Visser B."/>
            <person name="Pretorius Z.A."/>
            <person name="Steffenson B.J."/>
            <person name="Schwessinger B."/>
            <person name="Dodds P.N."/>
            <person name="Figueroa M."/>
        </authorList>
    </citation>
    <scope>NUCLEOTIDE SEQUENCE [LARGE SCALE GENOMIC DNA]</scope>
    <source>
        <strain evidence="1">21-0</strain>
    </source>
</reference>
<evidence type="ECO:0000313" key="2">
    <source>
        <dbReference type="Proteomes" id="UP000324748"/>
    </source>
</evidence>
<name>A0A5B0MCK8_PUCGR</name>
<evidence type="ECO:0000313" key="1">
    <source>
        <dbReference type="EMBL" id="KAA1073654.1"/>
    </source>
</evidence>
<protein>
    <submittedName>
        <fullName evidence="1">Uncharacterized protein</fullName>
    </submittedName>
</protein>
<sequence length="89" mass="9828">MIPPTEPLPLPQISGWVKIHSTSPQILAHDPTNITAKDLALTIEPSVLNILIPQIQINSRVWISGTILRTDPKFLFITVTKIAYHPPAS</sequence>
<comment type="caution">
    <text evidence="1">The sequence shown here is derived from an EMBL/GenBank/DDBJ whole genome shotgun (WGS) entry which is preliminary data.</text>
</comment>
<dbReference type="Proteomes" id="UP000324748">
    <property type="component" value="Unassembled WGS sequence"/>
</dbReference>
<proteinExistence type="predicted"/>
<gene>
    <name evidence="1" type="ORF">PGT21_020787</name>
</gene>
<dbReference type="AlphaFoldDB" id="A0A5B0MCK8"/>
<keyword evidence="2" id="KW-1185">Reference proteome</keyword>
<dbReference type="EMBL" id="VSWC01000158">
    <property type="protein sequence ID" value="KAA1073654.1"/>
    <property type="molecule type" value="Genomic_DNA"/>
</dbReference>
<accession>A0A5B0MCK8</accession>
<organism evidence="1 2">
    <name type="scientific">Puccinia graminis f. sp. tritici</name>
    <dbReference type="NCBI Taxonomy" id="56615"/>
    <lineage>
        <taxon>Eukaryota</taxon>
        <taxon>Fungi</taxon>
        <taxon>Dikarya</taxon>
        <taxon>Basidiomycota</taxon>
        <taxon>Pucciniomycotina</taxon>
        <taxon>Pucciniomycetes</taxon>
        <taxon>Pucciniales</taxon>
        <taxon>Pucciniaceae</taxon>
        <taxon>Puccinia</taxon>
    </lineage>
</organism>